<dbReference type="EMBL" id="FOCE01000021">
    <property type="protein sequence ID" value="SEO30599.1"/>
    <property type="molecule type" value="Genomic_DNA"/>
</dbReference>
<dbReference type="STRING" id="933059.SAMN04488103_1219"/>
<sequence>MQTLSTLSAAEIEQLVQDLGTPVSATLAMPKQLLETADTPLLRRALRAVQALLHLGPAPHQEM</sequence>
<protein>
    <submittedName>
        <fullName evidence="1">Uncharacterized protein</fullName>
    </submittedName>
</protein>
<keyword evidence="2" id="KW-1185">Reference proteome</keyword>
<name>A0A1H8NM54_9RHOB</name>
<evidence type="ECO:0000313" key="1">
    <source>
        <dbReference type="EMBL" id="SEO30599.1"/>
    </source>
</evidence>
<accession>A0A1H8NM54</accession>
<reference evidence="1 2" key="1">
    <citation type="submission" date="2016-10" db="EMBL/GenBank/DDBJ databases">
        <authorList>
            <person name="de Groot N.N."/>
        </authorList>
    </citation>
    <scope>NUCLEOTIDE SEQUENCE [LARGE SCALE GENOMIC DNA]</scope>
    <source>
        <strain evidence="1 2">DSM 3857</strain>
    </source>
</reference>
<evidence type="ECO:0000313" key="2">
    <source>
        <dbReference type="Proteomes" id="UP000198761"/>
    </source>
</evidence>
<organism evidence="1 2">
    <name type="scientific">Gemmobacter aquatilis</name>
    <dbReference type="NCBI Taxonomy" id="933059"/>
    <lineage>
        <taxon>Bacteria</taxon>
        <taxon>Pseudomonadati</taxon>
        <taxon>Pseudomonadota</taxon>
        <taxon>Alphaproteobacteria</taxon>
        <taxon>Rhodobacterales</taxon>
        <taxon>Paracoccaceae</taxon>
        <taxon>Gemmobacter</taxon>
    </lineage>
</organism>
<dbReference type="Proteomes" id="UP000198761">
    <property type="component" value="Unassembled WGS sequence"/>
</dbReference>
<gene>
    <name evidence="1" type="ORF">SAMN04488103_1219</name>
</gene>
<dbReference type="AlphaFoldDB" id="A0A1H8NM54"/>
<proteinExistence type="predicted"/>